<dbReference type="AlphaFoldDB" id="A0A963YVI9"/>
<comment type="similarity">
    <text evidence="3 4">Belongs to the glutamine synthetase family.</text>
</comment>
<dbReference type="GO" id="GO:0006542">
    <property type="term" value="P:glutamine biosynthetic process"/>
    <property type="evidence" value="ECO:0007669"/>
    <property type="project" value="InterPro"/>
</dbReference>
<feature type="domain" description="GS catalytic" evidence="5">
    <location>
        <begin position="119"/>
        <end position="454"/>
    </location>
</feature>
<evidence type="ECO:0000256" key="4">
    <source>
        <dbReference type="RuleBase" id="RU000384"/>
    </source>
</evidence>
<evidence type="ECO:0000259" key="5">
    <source>
        <dbReference type="PROSITE" id="PS51987"/>
    </source>
</evidence>
<evidence type="ECO:0000256" key="1">
    <source>
        <dbReference type="ARBA" id="ARBA00001946"/>
    </source>
</evidence>
<dbReference type="InterPro" id="IPR036651">
    <property type="entry name" value="Gln_synt_N_sf"/>
</dbReference>
<comment type="caution">
    <text evidence="6">The sequence shown here is derived from an EMBL/GenBank/DDBJ whole genome shotgun (WGS) entry which is preliminary data.</text>
</comment>
<evidence type="ECO:0000256" key="3">
    <source>
        <dbReference type="PROSITE-ProRule" id="PRU01331"/>
    </source>
</evidence>
<dbReference type="SMART" id="SM01230">
    <property type="entry name" value="Gln-synt_C"/>
    <property type="match status" value="1"/>
</dbReference>
<keyword evidence="7" id="KW-1185">Reference proteome</keyword>
<evidence type="ECO:0000313" key="6">
    <source>
        <dbReference type="EMBL" id="MCB8877190.1"/>
    </source>
</evidence>
<protein>
    <submittedName>
        <fullName evidence="6">Glutamine synthetase</fullName>
    </submittedName>
</protein>
<name>A0A963YVI9_9PROT</name>
<dbReference type="EMBL" id="JAESVB010000011">
    <property type="protein sequence ID" value="MCB8877190.1"/>
    <property type="molecule type" value="Genomic_DNA"/>
</dbReference>
<accession>A0A963YVI9</accession>
<comment type="cofactor">
    <cofactor evidence="1">
        <name>Mg(2+)</name>
        <dbReference type="ChEBI" id="CHEBI:18420"/>
    </cofactor>
</comment>
<dbReference type="Pfam" id="PF00120">
    <property type="entry name" value="Gln-synt_C"/>
    <property type="match status" value="1"/>
</dbReference>
<proteinExistence type="inferred from homology"/>
<sequence>MTVLPRVAVGGKSKKSEGGAIVEAFVVDGNGVPRGKWVPAEKLSDVSDKGVLIPRSVFAQDIWGRDADEAGLAWGTGDPDGLCKPVEGSVLPISWLSRRATQVMLRMVDADGSPYFADPRTVLENVLERFKLAGLTPVVATELEFYFIQPEEQAGAKPRPYGADAEGWKGWAQNVLSLDELHAYDAIFADIARYANEQNIPLDGMVRENGPDQYELNFTHTDDVVRAADWTVMMKRIVKGAARRHGMDATFMAKPYGGLAGCGMHTHLSLLDRTGANIFVADGHEPGGKMRHVVGGMLNTMKDSMLVLAPHANSYRRLTPATHAPTRLTWGIDNRTAAIRVIEAGLATRIEHRVAGTDTNPYLTMAIILSAALHGLETEAAPPEPMTGEHSQSGAETLPATWDEALARFESSAFIEKAFGKRYQKVFAAVKRQEIEEFRAHVTEFEYDAYLRTA</sequence>
<dbReference type="PANTHER" id="PTHR43785:SF12">
    <property type="entry name" value="TYPE-1 GLUTAMINE SYNTHETASE 2"/>
    <property type="match status" value="1"/>
</dbReference>
<dbReference type="PANTHER" id="PTHR43785">
    <property type="entry name" value="GAMMA-GLUTAMYLPUTRESCINE SYNTHETASE"/>
    <property type="match status" value="1"/>
</dbReference>
<keyword evidence="2" id="KW-0436">Ligase</keyword>
<gene>
    <name evidence="6" type="ORF">ASILVAE211_18485</name>
</gene>
<dbReference type="Gene3D" id="3.30.590.10">
    <property type="entry name" value="Glutamine synthetase/guanido kinase, catalytic domain"/>
    <property type="match status" value="1"/>
</dbReference>
<reference evidence="6" key="1">
    <citation type="journal article" date="2021" name="Microorganisms">
        <title>Acidisoma silvae sp. nov. and Acidisomacellulosilytica sp. nov., Two Acidophilic Bacteria Isolated from Decaying Wood, Hydrolyzing Cellulose and Producing Poly-3-hydroxybutyrate.</title>
        <authorList>
            <person name="Mieszkin S."/>
            <person name="Pouder E."/>
            <person name="Uroz S."/>
            <person name="Simon-Colin C."/>
            <person name="Alain K."/>
        </authorList>
    </citation>
    <scope>NUCLEOTIDE SEQUENCE</scope>
    <source>
        <strain evidence="6">HW T2.11</strain>
    </source>
</reference>
<dbReference type="GO" id="GO:0004356">
    <property type="term" value="F:glutamine synthetase activity"/>
    <property type="evidence" value="ECO:0007669"/>
    <property type="project" value="InterPro"/>
</dbReference>
<organism evidence="6 7">
    <name type="scientific">Acidisoma silvae</name>
    <dbReference type="NCBI Taxonomy" id="2802396"/>
    <lineage>
        <taxon>Bacteria</taxon>
        <taxon>Pseudomonadati</taxon>
        <taxon>Pseudomonadota</taxon>
        <taxon>Alphaproteobacteria</taxon>
        <taxon>Acetobacterales</taxon>
        <taxon>Acidocellaceae</taxon>
        <taxon>Acidisoma</taxon>
    </lineage>
</organism>
<reference evidence="6" key="2">
    <citation type="submission" date="2021-01" db="EMBL/GenBank/DDBJ databases">
        <authorList>
            <person name="Mieszkin S."/>
            <person name="Pouder E."/>
            <person name="Alain K."/>
        </authorList>
    </citation>
    <scope>NUCLEOTIDE SEQUENCE</scope>
    <source>
        <strain evidence="6">HW T2.11</strain>
    </source>
</reference>
<evidence type="ECO:0000313" key="7">
    <source>
        <dbReference type="Proteomes" id="UP000708298"/>
    </source>
</evidence>
<dbReference type="InterPro" id="IPR014746">
    <property type="entry name" value="Gln_synth/guanido_kin_cat_dom"/>
</dbReference>
<dbReference type="RefSeq" id="WP_227322845.1">
    <property type="nucleotide sequence ID" value="NZ_JAESVB010000011.1"/>
</dbReference>
<dbReference type="InterPro" id="IPR008146">
    <property type="entry name" value="Gln_synth_cat_dom"/>
</dbReference>
<dbReference type="Proteomes" id="UP000708298">
    <property type="component" value="Unassembled WGS sequence"/>
</dbReference>
<evidence type="ECO:0000256" key="2">
    <source>
        <dbReference type="ARBA" id="ARBA00022598"/>
    </source>
</evidence>
<dbReference type="GO" id="GO:0006598">
    <property type="term" value="P:polyamine catabolic process"/>
    <property type="evidence" value="ECO:0007669"/>
    <property type="project" value="TreeGrafter"/>
</dbReference>
<dbReference type="SUPFAM" id="SSF54368">
    <property type="entry name" value="Glutamine synthetase, N-terminal domain"/>
    <property type="match status" value="1"/>
</dbReference>
<dbReference type="SUPFAM" id="SSF55931">
    <property type="entry name" value="Glutamine synthetase/guanido kinase"/>
    <property type="match status" value="1"/>
</dbReference>
<dbReference type="PROSITE" id="PS51987">
    <property type="entry name" value="GS_CATALYTIC"/>
    <property type="match status" value="1"/>
</dbReference>